<keyword evidence="4" id="KW-1185">Reference proteome</keyword>
<reference evidence="3 4" key="1">
    <citation type="submission" date="2021-02" db="EMBL/GenBank/DDBJ databases">
        <title>Safari Cat Assemblies.</title>
        <authorList>
            <person name="Bredemeyer K.R."/>
            <person name="Murphy W.J."/>
        </authorList>
    </citation>
    <scope>NUCLEOTIDE SEQUENCE [LARGE SCALE GENOMIC DNA]</scope>
</reference>
<evidence type="ECO:0000256" key="1">
    <source>
        <dbReference type="SAM" id="MobiDB-lite"/>
    </source>
</evidence>
<sequence length="85" mass="9527">MKVLLLITAILAVTSGFPVTQDPEREQPSVTQSNESPSQFYGPPFPYPLGPYYVPFLYRGYPWYPYNFPIPIPLSDPTTTPSSGQ</sequence>
<keyword evidence="2" id="KW-0732">Signal</keyword>
<name>A0ABI7Y5G4_FELCA</name>
<dbReference type="InterPro" id="IPR029187">
    <property type="entry name" value="FDC-SP"/>
</dbReference>
<evidence type="ECO:0000313" key="4">
    <source>
        <dbReference type="Proteomes" id="UP000823872"/>
    </source>
</evidence>
<evidence type="ECO:0000313" key="3">
    <source>
        <dbReference type="Ensembl" id="ENSFCTP00005030010.1"/>
    </source>
</evidence>
<dbReference type="Ensembl" id="ENSFCTT00005042220.1">
    <property type="protein sequence ID" value="ENSFCTP00005030010.1"/>
    <property type="gene ID" value="ENSFCTG00005014805.1"/>
</dbReference>
<gene>
    <name evidence="3" type="primary">FDCSP</name>
</gene>
<reference evidence="3" key="3">
    <citation type="submission" date="2025-09" db="UniProtKB">
        <authorList>
            <consortium name="Ensembl"/>
        </authorList>
    </citation>
    <scope>IDENTIFICATION</scope>
    <source>
        <strain evidence="3">breed Abyssinian</strain>
    </source>
</reference>
<reference evidence="3" key="2">
    <citation type="submission" date="2025-08" db="UniProtKB">
        <authorList>
            <consortium name="Ensembl"/>
        </authorList>
    </citation>
    <scope>IDENTIFICATION</scope>
    <source>
        <strain evidence="3">breed Abyssinian</strain>
    </source>
</reference>
<dbReference type="GeneTree" id="ENSGT00390000015551"/>
<dbReference type="Proteomes" id="UP000823872">
    <property type="component" value="Chromosome B1"/>
</dbReference>
<protein>
    <recommendedName>
        <fullName evidence="5">Follicular dendritic cell secreted protein</fullName>
    </recommendedName>
</protein>
<feature type="signal peptide" evidence="2">
    <location>
        <begin position="1"/>
        <end position="16"/>
    </location>
</feature>
<dbReference type="Pfam" id="PF15215">
    <property type="entry name" value="FDC-SP"/>
    <property type="match status" value="1"/>
</dbReference>
<accession>A0ABI7Y5G4</accession>
<feature type="chain" id="PRO_5046293293" description="Follicular dendritic cell secreted protein" evidence="2">
    <location>
        <begin position="17"/>
        <end position="85"/>
    </location>
</feature>
<proteinExistence type="predicted"/>
<feature type="compositionally biased region" description="Polar residues" evidence="1">
    <location>
        <begin position="28"/>
        <end position="39"/>
    </location>
</feature>
<evidence type="ECO:0000256" key="2">
    <source>
        <dbReference type="SAM" id="SignalP"/>
    </source>
</evidence>
<feature type="region of interest" description="Disordered" evidence="1">
    <location>
        <begin position="18"/>
        <end position="41"/>
    </location>
</feature>
<evidence type="ECO:0008006" key="5">
    <source>
        <dbReference type="Google" id="ProtNLM"/>
    </source>
</evidence>
<organism evidence="3 4">
    <name type="scientific">Felis catus</name>
    <name type="common">Cat</name>
    <name type="synonym">Felis silvestris catus</name>
    <dbReference type="NCBI Taxonomy" id="9685"/>
    <lineage>
        <taxon>Eukaryota</taxon>
        <taxon>Metazoa</taxon>
        <taxon>Chordata</taxon>
        <taxon>Craniata</taxon>
        <taxon>Vertebrata</taxon>
        <taxon>Euteleostomi</taxon>
        <taxon>Mammalia</taxon>
        <taxon>Eutheria</taxon>
        <taxon>Laurasiatheria</taxon>
        <taxon>Carnivora</taxon>
        <taxon>Feliformia</taxon>
        <taxon>Felidae</taxon>
        <taxon>Felinae</taxon>
        <taxon>Felis</taxon>
    </lineage>
</organism>